<proteinExistence type="inferred from homology"/>
<evidence type="ECO:0000256" key="6">
    <source>
        <dbReference type="RuleBase" id="RU003915"/>
    </source>
</evidence>
<comment type="similarity">
    <text evidence="2 6">Belongs to the FKBP-type PPIase family.</text>
</comment>
<dbReference type="SUPFAM" id="SSF54534">
    <property type="entry name" value="FKBP-like"/>
    <property type="match status" value="2"/>
</dbReference>
<evidence type="ECO:0000256" key="2">
    <source>
        <dbReference type="ARBA" id="ARBA00006577"/>
    </source>
</evidence>
<name>A0A0T6LW69_WENVI</name>
<dbReference type="PANTHER" id="PTHR43811">
    <property type="entry name" value="FKBP-TYPE PEPTIDYL-PROLYL CIS-TRANS ISOMERASE FKPA"/>
    <property type="match status" value="1"/>
</dbReference>
<evidence type="ECO:0000313" key="10">
    <source>
        <dbReference type="EMBL" id="KRV50265.1"/>
    </source>
</evidence>
<gene>
    <name evidence="10" type="ORF">AQ490_14215</name>
</gene>
<organism evidence="10 11">
    <name type="scientific">Wenjunlia vitaminophila</name>
    <name type="common">Streptomyces vitaminophilus</name>
    <dbReference type="NCBI Taxonomy" id="76728"/>
    <lineage>
        <taxon>Bacteria</taxon>
        <taxon>Bacillati</taxon>
        <taxon>Actinomycetota</taxon>
        <taxon>Actinomycetes</taxon>
        <taxon>Kitasatosporales</taxon>
        <taxon>Streptomycetaceae</taxon>
        <taxon>Wenjunlia</taxon>
    </lineage>
</organism>
<dbReference type="PROSITE" id="PS50059">
    <property type="entry name" value="FKBP_PPIASE"/>
    <property type="match status" value="1"/>
</dbReference>
<evidence type="ECO:0000313" key="11">
    <source>
        <dbReference type="Proteomes" id="UP000050867"/>
    </source>
</evidence>
<dbReference type="PROSITE" id="PS51257">
    <property type="entry name" value="PROKAR_LIPOPROTEIN"/>
    <property type="match status" value="1"/>
</dbReference>
<feature type="compositionally biased region" description="Basic and acidic residues" evidence="7">
    <location>
        <begin position="41"/>
        <end position="57"/>
    </location>
</feature>
<dbReference type="Gene3D" id="3.10.50.40">
    <property type="match status" value="2"/>
</dbReference>
<dbReference type="PANTHER" id="PTHR43811:SF19">
    <property type="entry name" value="39 KDA FK506-BINDING NUCLEAR PROTEIN"/>
    <property type="match status" value="1"/>
</dbReference>
<sequence length="305" mass="32048">MRRIAALLTVPLLLVSAAACGSDDDSSSPTTKGGIPAVSGKADEEPKVAKGEGDPPKTLKVKVLKEGTGKEVTKGSAVTANYLGQSWDGKVFDNSWAKNQPATFEIGLGRVVKGWDEGLVGQKVGSRVELVIPPDKAYGANPPANSGIEKNATLVFVVDIKSMINAVPKGQKVPQDDPKLPKVGTNADGMPPKITLPKGKPAEPTKIISEPIIKGTGEMVQAKDTIVAHYAVELWNGKPGGGNTWQQGGPQEVPLAQMPGWEKALAGEKVGSRVLVVVPKSELDAKQRKEIGTAVVFVIDILDVM</sequence>
<dbReference type="Proteomes" id="UP000050867">
    <property type="component" value="Unassembled WGS sequence"/>
</dbReference>
<feature type="region of interest" description="Disordered" evidence="7">
    <location>
        <begin position="169"/>
        <end position="202"/>
    </location>
</feature>
<keyword evidence="8" id="KW-0732">Signal</keyword>
<evidence type="ECO:0000256" key="7">
    <source>
        <dbReference type="SAM" id="MobiDB-lite"/>
    </source>
</evidence>
<comment type="catalytic activity">
    <reaction evidence="1 5 6">
        <text>[protein]-peptidylproline (omega=180) = [protein]-peptidylproline (omega=0)</text>
        <dbReference type="Rhea" id="RHEA:16237"/>
        <dbReference type="Rhea" id="RHEA-COMP:10747"/>
        <dbReference type="Rhea" id="RHEA-COMP:10748"/>
        <dbReference type="ChEBI" id="CHEBI:83833"/>
        <dbReference type="ChEBI" id="CHEBI:83834"/>
        <dbReference type="EC" id="5.2.1.8"/>
    </reaction>
</comment>
<dbReference type="Pfam" id="PF00254">
    <property type="entry name" value="FKBP_C"/>
    <property type="match status" value="2"/>
</dbReference>
<dbReference type="eggNOG" id="COG0545">
    <property type="taxonomic scope" value="Bacteria"/>
</dbReference>
<dbReference type="STRING" id="76728.AQ490_14215"/>
<evidence type="ECO:0000256" key="8">
    <source>
        <dbReference type="SAM" id="SignalP"/>
    </source>
</evidence>
<keyword evidence="3 5" id="KW-0697">Rotamase</keyword>
<reference evidence="10 11" key="1">
    <citation type="submission" date="2015-10" db="EMBL/GenBank/DDBJ databases">
        <title>Draft genome sequence of pyrrolomycin-producing Streptomyces vitaminophilus.</title>
        <authorList>
            <person name="Graham D.E."/>
            <person name="Mahan K.M."/>
            <person name="Klingeman D.M."/>
            <person name="Hettich R.L."/>
            <person name="Parry R.J."/>
        </authorList>
    </citation>
    <scope>NUCLEOTIDE SEQUENCE [LARGE SCALE GENOMIC DNA]</scope>
    <source>
        <strain evidence="10 11">ATCC 31673</strain>
    </source>
</reference>
<evidence type="ECO:0000256" key="4">
    <source>
        <dbReference type="ARBA" id="ARBA00023235"/>
    </source>
</evidence>
<keyword evidence="11" id="KW-1185">Reference proteome</keyword>
<dbReference type="InterPro" id="IPR001179">
    <property type="entry name" value="PPIase_FKBP_dom"/>
</dbReference>
<protein>
    <recommendedName>
        <fullName evidence="6">Peptidyl-prolyl cis-trans isomerase</fullName>
        <ecNumber evidence="6">5.2.1.8</ecNumber>
    </recommendedName>
</protein>
<feature type="chain" id="PRO_5038879251" description="Peptidyl-prolyl cis-trans isomerase" evidence="8">
    <location>
        <begin position="22"/>
        <end position="305"/>
    </location>
</feature>
<dbReference type="RefSeq" id="WP_018382286.1">
    <property type="nucleotide sequence ID" value="NZ_LLZU01000005.1"/>
</dbReference>
<accession>A0A0T6LW69</accession>
<comment type="caution">
    <text evidence="10">The sequence shown here is derived from an EMBL/GenBank/DDBJ whole genome shotgun (WGS) entry which is preliminary data.</text>
</comment>
<dbReference type="GO" id="GO:0003755">
    <property type="term" value="F:peptidyl-prolyl cis-trans isomerase activity"/>
    <property type="evidence" value="ECO:0007669"/>
    <property type="project" value="UniProtKB-UniRule"/>
</dbReference>
<evidence type="ECO:0000256" key="1">
    <source>
        <dbReference type="ARBA" id="ARBA00000971"/>
    </source>
</evidence>
<dbReference type="EMBL" id="LLZU01000005">
    <property type="protein sequence ID" value="KRV50265.1"/>
    <property type="molecule type" value="Genomic_DNA"/>
</dbReference>
<dbReference type="InterPro" id="IPR046357">
    <property type="entry name" value="PPIase_dom_sf"/>
</dbReference>
<evidence type="ECO:0000256" key="3">
    <source>
        <dbReference type="ARBA" id="ARBA00023110"/>
    </source>
</evidence>
<keyword evidence="4 5" id="KW-0413">Isomerase</keyword>
<dbReference type="AlphaFoldDB" id="A0A0T6LW69"/>
<evidence type="ECO:0000259" key="9">
    <source>
        <dbReference type="PROSITE" id="PS50059"/>
    </source>
</evidence>
<evidence type="ECO:0000256" key="5">
    <source>
        <dbReference type="PROSITE-ProRule" id="PRU00277"/>
    </source>
</evidence>
<feature type="signal peptide" evidence="8">
    <location>
        <begin position="1"/>
        <end position="21"/>
    </location>
</feature>
<dbReference type="EC" id="5.2.1.8" evidence="6"/>
<feature type="domain" description="PPIase FKBP-type" evidence="9">
    <location>
        <begin position="75"/>
        <end position="164"/>
    </location>
</feature>
<feature type="region of interest" description="Disordered" evidence="7">
    <location>
        <begin position="20"/>
        <end position="57"/>
    </location>
</feature>